<dbReference type="InterPro" id="IPR020904">
    <property type="entry name" value="Sc_DH/Rdtase_CS"/>
</dbReference>
<sequence length="275" mass="28267">MAASILASSPPAQRLEGKVALITGGANGIGAVTARLFCQHGAKVVVADIQDEVGRTLCDELGGAPVATNVHCDVTSEDDVRAAVDAAVAAFGRLDVMFSNAGVIEAPKPLADADVASFDRVVAVNLRGSFLAAKHAARVMVPAGRGSIIFTGSVAGVMGGTCTYSYTASKHGILGIMKSTAVELGRHGVRANCVSPYGVATRAATEFWGMESKEAFERRMGEAATLKGPVLREEDVAMAAVYLASDESQYVSGHNLVVDGGFTIVNPSLSAALAQ</sequence>
<evidence type="ECO:0000313" key="4">
    <source>
        <dbReference type="Proteomes" id="UP000652761"/>
    </source>
</evidence>
<dbReference type="PRINTS" id="PR00081">
    <property type="entry name" value="GDHRDH"/>
</dbReference>
<dbReference type="GO" id="GO:0016491">
    <property type="term" value="F:oxidoreductase activity"/>
    <property type="evidence" value="ECO:0007669"/>
    <property type="project" value="UniProtKB-KW"/>
</dbReference>
<accession>A0A843W335</accession>
<dbReference type="PANTHER" id="PTHR43180">
    <property type="entry name" value="3-OXOACYL-(ACYL-CARRIER-PROTEIN) REDUCTASE (AFU_ORTHOLOGUE AFUA_6G11210)"/>
    <property type="match status" value="1"/>
</dbReference>
<dbReference type="PANTHER" id="PTHR43180:SF30">
    <property type="entry name" value="MOMILACTONE A SYNTHASE"/>
    <property type="match status" value="1"/>
</dbReference>
<dbReference type="OrthoDB" id="1933718at2759"/>
<dbReference type="FunFam" id="3.40.50.720:FF:000084">
    <property type="entry name" value="Short-chain dehydrogenase reductase"/>
    <property type="match status" value="1"/>
</dbReference>
<name>A0A843W335_COLES</name>
<dbReference type="Pfam" id="PF13561">
    <property type="entry name" value="adh_short_C2"/>
    <property type="match status" value="1"/>
</dbReference>
<dbReference type="AlphaFoldDB" id="A0A843W335"/>
<evidence type="ECO:0000256" key="2">
    <source>
        <dbReference type="ARBA" id="ARBA00023002"/>
    </source>
</evidence>
<dbReference type="SUPFAM" id="SSF51735">
    <property type="entry name" value="NAD(P)-binding Rossmann-fold domains"/>
    <property type="match status" value="1"/>
</dbReference>
<dbReference type="InterPro" id="IPR002347">
    <property type="entry name" value="SDR_fam"/>
</dbReference>
<keyword evidence="4" id="KW-1185">Reference proteome</keyword>
<dbReference type="EMBL" id="NMUH01002462">
    <property type="protein sequence ID" value="MQM00131.1"/>
    <property type="molecule type" value="Genomic_DNA"/>
</dbReference>
<keyword evidence="2" id="KW-0560">Oxidoreductase</keyword>
<dbReference type="Gene3D" id="3.40.50.720">
    <property type="entry name" value="NAD(P)-binding Rossmann-like Domain"/>
    <property type="match status" value="1"/>
</dbReference>
<reference evidence="3" key="1">
    <citation type="submission" date="2017-07" db="EMBL/GenBank/DDBJ databases">
        <title>Taro Niue Genome Assembly and Annotation.</title>
        <authorList>
            <person name="Atibalentja N."/>
            <person name="Keating K."/>
            <person name="Fields C.J."/>
        </authorList>
    </citation>
    <scope>NUCLEOTIDE SEQUENCE</scope>
    <source>
        <strain evidence="3">Niue_2</strain>
        <tissue evidence="3">Leaf</tissue>
    </source>
</reference>
<dbReference type="PRINTS" id="PR00080">
    <property type="entry name" value="SDRFAMILY"/>
</dbReference>
<organism evidence="3 4">
    <name type="scientific">Colocasia esculenta</name>
    <name type="common">Wild taro</name>
    <name type="synonym">Arum esculentum</name>
    <dbReference type="NCBI Taxonomy" id="4460"/>
    <lineage>
        <taxon>Eukaryota</taxon>
        <taxon>Viridiplantae</taxon>
        <taxon>Streptophyta</taxon>
        <taxon>Embryophyta</taxon>
        <taxon>Tracheophyta</taxon>
        <taxon>Spermatophyta</taxon>
        <taxon>Magnoliopsida</taxon>
        <taxon>Liliopsida</taxon>
        <taxon>Araceae</taxon>
        <taxon>Aroideae</taxon>
        <taxon>Colocasieae</taxon>
        <taxon>Colocasia</taxon>
    </lineage>
</organism>
<comment type="caution">
    <text evidence="3">The sequence shown here is derived from an EMBL/GenBank/DDBJ whole genome shotgun (WGS) entry which is preliminary data.</text>
</comment>
<dbReference type="NCBIfam" id="NF005559">
    <property type="entry name" value="PRK07231.1"/>
    <property type="match status" value="1"/>
</dbReference>
<protein>
    <submittedName>
        <fullName evidence="3">Uncharacterized protein</fullName>
    </submittedName>
</protein>
<gene>
    <name evidence="3" type="ORF">Taro_032861</name>
</gene>
<comment type="similarity">
    <text evidence="1">Belongs to the short-chain dehydrogenases/reductases (SDR) family.</text>
</comment>
<dbReference type="Proteomes" id="UP000652761">
    <property type="component" value="Unassembled WGS sequence"/>
</dbReference>
<dbReference type="InterPro" id="IPR036291">
    <property type="entry name" value="NAD(P)-bd_dom_sf"/>
</dbReference>
<evidence type="ECO:0000256" key="1">
    <source>
        <dbReference type="ARBA" id="ARBA00006484"/>
    </source>
</evidence>
<dbReference type="PROSITE" id="PS00061">
    <property type="entry name" value="ADH_SHORT"/>
    <property type="match status" value="1"/>
</dbReference>
<evidence type="ECO:0000313" key="3">
    <source>
        <dbReference type="EMBL" id="MQM00131.1"/>
    </source>
</evidence>
<proteinExistence type="inferred from homology"/>